<feature type="domain" description="EAL" evidence="11">
    <location>
        <begin position="1"/>
        <end position="77"/>
    </location>
</feature>
<dbReference type="InterPro" id="IPR003231">
    <property type="entry name" value="ACP"/>
</dbReference>
<comment type="caution">
    <text evidence="12">The sequence shown here is derived from an EMBL/GenBank/DDBJ whole genome shotgun (WGS) entry which is preliminary data.</text>
</comment>
<keyword evidence="1 7" id="KW-0596">Phosphopantetheine</keyword>
<accession>A0A9D1P076</accession>
<dbReference type="NCBIfam" id="NF002150">
    <property type="entry name" value="PRK00982.1-4"/>
    <property type="match status" value="1"/>
</dbReference>
<evidence type="ECO:0000256" key="9">
    <source>
        <dbReference type="RuleBase" id="RU003545"/>
    </source>
</evidence>
<dbReference type="InterPro" id="IPR009081">
    <property type="entry name" value="PP-bd_ACP"/>
</dbReference>
<evidence type="ECO:0000256" key="1">
    <source>
        <dbReference type="ARBA" id="ARBA00022450"/>
    </source>
</evidence>
<gene>
    <name evidence="7 12" type="primary">acpP</name>
    <name evidence="12" type="ORF">IAC80_04425</name>
</gene>
<dbReference type="GO" id="GO:0000035">
    <property type="term" value="F:acyl binding"/>
    <property type="evidence" value="ECO:0007669"/>
    <property type="project" value="TreeGrafter"/>
</dbReference>
<evidence type="ECO:0000256" key="6">
    <source>
        <dbReference type="ARBA" id="ARBA00023160"/>
    </source>
</evidence>
<dbReference type="PROSITE" id="PS50883">
    <property type="entry name" value="EAL"/>
    <property type="match status" value="1"/>
</dbReference>
<keyword evidence="5 7" id="KW-0443">Lipid metabolism</keyword>
<proteinExistence type="inferred from homology"/>
<dbReference type="GO" id="GO:0005737">
    <property type="term" value="C:cytoplasm"/>
    <property type="evidence" value="ECO:0007669"/>
    <property type="project" value="UniProtKB-SubCell"/>
</dbReference>
<dbReference type="NCBIfam" id="TIGR00517">
    <property type="entry name" value="acyl_carrier"/>
    <property type="match status" value="1"/>
</dbReference>
<comment type="PTM">
    <text evidence="9">4'-phosphopantetheine is transferred from CoA to a specific serine of apo-ACP by acpS.</text>
</comment>
<dbReference type="PROSITE" id="PS50075">
    <property type="entry name" value="CARRIER"/>
    <property type="match status" value="1"/>
</dbReference>
<feature type="domain" description="Carrier" evidence="10">
    <location>
        <begin position="1"/>
        <end position="73"/>
    </location>
</feature>
<dbReference type="AlphaFoldDB" id="A0A9D1P076"/>
<dbReference type="SUPFAM" id="SSF47336">
    <property type="entry name" value="ACP-like"/>
    <property type="match status" value="1"/>
</dbReference>
<evidence type="ECO:0000313" key="12">
    <source>
        <dbReference type="EMBL" id="HIV23168.1"/>
    </source>
</evidence>
<keyword evidence="6 7" id="KW-0275">Fatty acid biosynthesis</keyword>
<dbReference type="Proteomes" id="UP000886889">
    <property type="component" value="Unassembled WGS sequence"/>
</dbReference>
<evidence type="ECO:0000259" key="10">
    <source>
        <dbReference type="PROSITE" id="PS50075"/>
    </source>
</evidence>
<dbReference type="PANTHER" id="PTHR20863">
    <property type="entry name" value="ACYL CARRIER PROTEIN"/>
    <property type="match status" value="1"/>
</dbReference>
<dbReference type="Gene3D" id="1.10.1200.10">
    <property type="entry name" value="ACP-like"/>
    <property type="match status" value="1"/>
</dbReference>
<comment type="subcellular location">
    <subcellularLocation>
        <location evidence="7">Cytoplasm</location>
    </subcellularLocation>
</comment>
<comment type="similarity">
    <text evidence="7">Belongs to the acyl carrier protein (ACP) family.</text>
</comment>
<dbReference type="InterPro" id="IPR001633">
    <property type="entry name" value="EAL_dom"/>
</dbReference>
<evidence type="ECO:0000256" key="3">
    <source>
        <dbReference type="ARBA" id="ARBA00022553"/>
    </source>
</evidence>
<dbReference type="InterPro" id="IPR036736">
    <property type="entry name" value="ACP-like_sf"/>
</dbReference>
<keyword evidence="3 7" id="KW-0597">Phosphoprotein</keyword>
<dbReference type="GO" id="GO:0000036">
    <property type="term" value="F:acyl carrier activity"/>
    <property type="evidence" value="ECO:0007669"/>
    <property type="project" value="UniProtKB-UniRule"/>
</dbReference>
<dbReference type="NCBIfam" id="NF002148">
    <property type="entry name" value="PRK00982.1-2"/>
    <property type="match status" value="1"/>
</dbReference>
<keyword evidence="2 7" id="KW-0444">Lipid biosynthesis</keyword>
<protein>
    <recommendedName>
        <fullName evidence="7 8">Acyl carrier protein</fullName>
        <shortName evidence="7">ACP</shortName>
    </recommendedName>
</protein>
<dbReference type="Pfam" id="PF00550">
    <property type="entry name" value="PP-binding"/>
    <property type="match status" value="1"/>
</dbReference>
<name>A0A9D1P076_9FIRM</name>
<evidence type="ECO:0000259" key="11">
    <source>
        <dbReference type="PROSITE" id="PS50883"/>
    </source>
</evidence>
<evidence type="ECO:0000256" key="8">
    <source>
        <dbReference type="NCBIfam" id="TIGR00517"/>
    </source>
</evidence>
<organism evidence="12 13">
    <name type="scientific">Candidatus Merdiplasma excrementigallinarum</name>
    <dbReference type="NCBI Taxonomy" id="2840864"/>
    <lineage>
        <taxon>Bacteria</taxon>
        <taxon>Bacillati</taxon>
        <taxon>Bacillota</taxon>
        <taxon>Clostridia</taxon>
        <taxon>Lachnospirales</taxon>
        <taxon>Lachnospiraceae</taxon>
        <taxon>Lachnospiraceae incertae sedis</taxon>
        <taxon>Candidatus Merdiplasma</taxon>
    </lineage>
</organism>
<keyword evidence="4 7" id="KW-0276">Fatty acid metabolism</keyword>
<keyword evidence="7" id="KW-0963">Cytoplasm</keyword>
<dbReference type="HAMAP" id="MF_01217">
    <property type="entry name" value="Acyl_carrier"/>
    <property type="match status" value="1"/>
</dbReference>
<dbReference type="PANTHER" id="PTHR20863:SF76">
    <property type="entry name" value="CARRIER DOMAIN-CONTAINING PROTEIN"/>
    <property type="match status" value="1"/>
</dbReference>
<evidence type="ECO:0000256" key="5">
    <source>
        <dbReference type="ARBA" id="ARBA00023098"/>
    </source>
</evidence>
<evidence type="ECO:0000313" key="13">
    <source>
        <dbReference type="Proteomes" id="UP000886889"/>
    </source>
</evidence>
<comment type="function">
    <text evidence="7 9">Carrier of the growing fatty acid chain in fatty acid biosynthesis.</text>
</comment>
<dbReference type="EMBL" id="DVOS01000039">
    <property type="protein sequence ID" value="HIV23168.1"/>
    <property type="molecule type" value="Genomic_DNA"/>
</dbReference>
<evidence type="ECO:0000256" key="4">
    <source>
        <dbReference type="ARBA" id="ARBA00022832"/>
    </source>
</evidence>
<reference evidence="12" key="2">
    <citation type="journal article" date="2021" name="PeerJ">
        <title>Extensive microbial diversity within the chicken gut microbiome revealed by metagenomics and culture.</title>
        <authorList>
            <person name="Gilroy R."/>
            <person name="Ravi A."/>
            <person name="Getino M."/>
            <person name="Pursley I."/>
            <person name="Horton D.L."/>
            <person name="Alikhan N.F."/>
            <person name="Baker D."/>
            <person name="Gharbi K."/>
            <person name="Hall N."/>
            <person name="Watson M."/>
            <person name="Adriaenssens E.M."/>
            <person name="Foster-Nyarko E."/>
            <person name="Jarju S."/>
            <person name="Secka A."/>
            <person name="Antonio M."/>
            <person name="Oren A."/>
            <person name="Chaudhuri R.R."/>
            <person name="La Ragione R."/>
            <person name="Hildebrand F."/>
            <person name="Pallen M.J."/>
        </authorList>
    </citation>
    <scope>NUCLEOTIDE SEQUENCE</scope>
    <source>
        <strain evidence="12">ChiBcec6-7307</strain>
    </source>
</reference>
<comment type="PTM">
    <text evidence="7">4'-phosphopantetheine is transferred from CoA to a specific serine of apo-ACP by AcpS. This modification is essential for activity because fatty acids are bound in thioester linkage to the sulfhydryl of the prosthetic group.</text>
</comment>
<reference evidence="12" key="1">
    <citation type="submission" date="2020-10" db="EMBL/GenBank/DDBJ databases">
        <authorList>
            <person name="Gilroy R."/>
        </authorList>
    </citation>
    <scope>NUCLEOTIDE SEQUENCE</scope>
    <source>
        <strain evidence="12">ChiBcec6-7307</strain>
    </source>
</reference>
<evidence type="ECO:0000256" key="2">
    <source>
        <dbReference type="ARBA" id="ARBA00022516"/>
    </source>
</evidence>
<comment type="pathway">
    <text evidence="7 9">Lipid metabolism; fatty acid biosynthesis.</text>
</comment>
<evidence type="ECO:0000256" key="7">
    <source>
        <dbReference type="HAMAP-Rule" id="MF_01217"/>
    </source>
</evidence>
<feature type="modified residue" description="O-(pantetheine 4'-phosphoryl)serine" evidence="7">
    <location>
        <position position="33"/>
    </location>
</feature>
<sequence length="77" mass="8911">MEKLMEIIAEQLHVELEEIKPDSDFKEDLHADSLDLFELVTALEDEYDIEIPTEDLEKLTTLQAVMDYLKSKGIEEA</sequence>